<dbReference type="Pfam" id="PF19991">
    <property type="entry name" value="HMA_2"/>
    <property type="match status" value="1"/>
</dbReference>
<dbReference type="RefSeq" id="WP_413278119.1">
    <property type="nucleotide sequence ID" value="NZ_JBHFNT010000119.1"/>
</dbReference>
<proteinExistence type="predicted"/>
<evidence type="ECO:0000313" key="1">
    <source>
        <dbReference type="EMBL" id="MFB2835713.1"/>
    </source>
</evidence>
<evidence type="ECO:0000313" key="2">
    <source>
        <dbReference type="Proteomes" id="UP001576780"/>
    </source>
</evidence>
<organism evidence="1 2">
    <name type="scientific">Floridaenema evergladense BLCC-F167</name>
    <dbReference type="NCBI Taxonomy" id="3153639"/>
    <lineage>
        <taxon>Bacteria</taxon>
        <taxon>Bacillati</taxon>
        <taxon>Cyanobacteriota</taxon>
        <taxon>Cyanophyceae</taxon>
        <taxon>Oscillatoriophycideae</taxon>
        <taxon>Aerosakkonematales</taxon>
        <taxon>Aerosakkonemataceae</taxon>
        <taxon>Floridanema</taxon>
        <taxon>Floridanema evergladense</taxon>
    </lineage>
</organism>
<protein>
    <submittedName>
        <fullName evidence="1">HMA2 domain-containing protein</fullName>
    </submittedName>
</protein>
<sequence>MPVMTKEVQEGLSFQVVHSIPGRIRIRISHLLDNPEYANKLKQLIEALDLVTHVRFNPAANSLVVEYRIKGDRNSEEIIKEQIFQAINPTKNLQNQVEESTQIEQLTQVEEVTEEELATKINPGVGPRHHLKRN</sequence>
<comment type="caution">
    <text evidence="1">The sequence shown here is derived from an EMBL/GenBank/DDBJ whole genome shotgun (WGS) entry which is preliminary data.</text>
</comment>
<keyword evidence="2" id="KW-1185">Reference proteome</keyword>
<name>A0ABV4WM09_9CYAN</name>
<dbReference type="Proteomes" id="UP001576780">
    <property type="component" value="Unassembled WGS sequence"/>
</dbReference>
<accession>A0ABV4WM09</accession>
<reference evidence="1 2" key="1">
    <citation type="submission" date="2024-09" db="EMBL/GenBank/DDBJ databases">
        <title>Floridaenema gen nov. (Aerosakkonemataceae, Aerosakkonematales ord. nov., Cyanobacteria) from benthic tropical and subtropical fresh waters, with the description of four new species.</title>
        <authorList>
            <person name="Moretto J.A."/>
            <person name="Berthold D.E."/>
            <person name="Lefler F.W."/>
            <person name="Huang I.-S."/>
            <person name="Laughinghouse H. IV."/>
        </authorList>
    </citation>
    <scope>NUCLEOTIDE SEQUENCE [LARGE SCALE GENOMIC DNA]</scope>
    <source>
        <strain evidence="1 2">BLCC-F167</strain>
    </source>
</reference>
<dbReference type="EMBL" id="JBHFNT010000119">
    <property type="protein sequence ID" value="MFB2835713.1"/>
    <property type="molecule type" value="Genomic_DNA"/>
</dbReference>
<gene>
    <name evidence="1" type="ORF">ACE1CA_14365</name>
</gene>